<feature type="compositionally biased region" description="Polar residues" evidence="1">
    <location>
        <begin position="63"/>
        <end position="75"/>
    </location>
</feature>
<reference evidence="2 3" key="1">
    <citation type="journal article" date="2017" name="Curr. Biol.">
        <title>Genome architecture and evolution of a unichromosomal asexual nematode.</title>
        <authorList>
            <person name="Fradin H."/>
            <person name="Zegar C."/>
            <person name="Gutwein M."/>
            <person name="Lucas J."/>
            <person name="Kovtun M."/>
            <person name="Corcoran D."/>
            <person name="Baugh L.R."/>
            <person name="Kiontke K."/>
            <person name="Gunsalus K."/>
            <person name="Fitch D.H."/>
            <person name="Piano F."/>
        </authorList>
    </citation>
    <scope>NUCLEOTIDE SEQUENCE [LARGE SCALE GENOMIC DNA]</scope>
    <source>
        <strain evidence="2">PF1309</strain>
    </source>
</reference>
<organism evidence="2 3">
    <name type="scientific">Diploscapter pachys</name>
    <dbReference type="NCBI Taxonomy" id="2018661"/>
    <lineage>
        <taxon>Eukaryota</taxon>
        <taxon>Metazoa</taxon>
        <taxon>Ecdysozoa</taxon>
        <taxon>Nematoda</taxon>
        <taxon>Chromadorea</taxon>
        <taxon>Rhabditida</taxon>
        <taxon>Rhabditina</taxon>
        <taxon>Rhabditomorpha</taxon>
        <taxon>Rhabditoidea</taxon>
        <taxon>Rhabditidae</taxon>
        <taxon>Diploscapter</taxon>
    </lineage>
</organism>
<accession>A0A2A2J6K4</accession>
<protein>
    <submittedName>
        <fullName evidence="2">Uncharacterized protein</fullName>
    </submittedName>
</protein>
<evidence type="ECO:0000256" key="1">
    <source>
        <dbReference type="SAM" id="MobiDB-lite"/>
    </source>
</evidence>
<evidence type="ECO:0000313" key="2">
    <source>
        <dbReference type="EMBL" id="PAV57193.1"/>
    </source>
</evidence>
<dbReference type="Proteomes" id="UP000218231">
    <property type="component" value="Unassembled WGS sequence"/>
</dbReference>
<feature type="region of interest" description="Disordered" evidence="1">
    <location>
        <begin position="14"/>
        <end position="75"/>
    </location>
</feature>
<dbReference type="AlphaFoldDB" id="A0A2A2J6K4"/>
<comment type="caution">
    <text evidence="2">The sequence shown here is derived from an EMBL/GenBank/DDBJ whole genome shotgun (WGS) entry which is preliminary data.</text>
</comment>
<name>A0A2A2J6K4_9BILA</name>
<dbReference type="EMBL" id="LIAE01010653">
    <property type="protein sequence ID" value="PAV57193.1"/>
    <property type="molecule type" value="Genomic_DNA"/>
</dbReference>
<gene>
    <name evidence="2" type="ORF">WR25_20710</name>
</gene>
<sequence length="75" mass="8025">MIRMGIKIEVFWKNRERRSGRSRQETGAATKEPKDGNGKVSEVVTTTQAPAIIPTSTSTSTSVAMASSGNQINDG</sequence>
<proteinExistence type="predicted"/>
<evidence type="ECO:0000313" key="3">
    <source>
        <dbReference type="Proteomes" id="UP000218231"/>
    </source>
</evidence>
<keyword evidence="3" id="KW-1185">Reference proteome</keyword>
<feature type="compositionally biased region" description="Basic and acidic residues" evidence="1">
    <location>
        <begin position="14"/>
        <end position="24"/>
    </location>
</feature>